<dbReference type="PANTHER" id="PTHR43065">
    <property type="entry name" value="SENSOR HISTIDINE KINASE"/>
    <property type="match status" value="1"/>
</dbReference>
<evidence type="ECO:0000256" key="4">
    <source>
        <dbReference type="ARBA" id="ARBA00022679"/>
    </source>
</evidence>
<dbReference type="CDD" id="cd00082">
    <property type="entry name" value="HisKA"/>
    <property type="match status" value="1"/>
</dbReference>
<dbReference type="Pfam" id="PF02518">
    <property type="entry name" value="HATPase_c"/>
    <property type="match status" value="1"/>
</dbReference>
<keyword evidence="6 13" id="KW-0418">Kinase</keyword>
<dbReference type="PROSITE" id="PS50112">
    <property type="entry name" value="PAS"/>
    <property type="match status" value="1"/>
</dbReference>
<dbReference type="InterPro" id="IPR036890">
    <property type="entry name" value="HATPase_C_sf"/>
</dbReference>
<dbReference type="InterPro" id="IPR003661">
    <property type="entry name" value="HisK_dim/P_dom"/>
</dbReference>
<dbReference type="Gene3D" id="3.40.50.2300">
    <property type="match status" value="1"/>
</dbReference>
<feature type="domain" description="Response regulatory" evidence="11">
    <location>
        <begin position="735"/>
        <end position="848"/>
    </location>
</feature>
<dbReference type="InterPro" id="IPR000014">
    <property type="entry name" value="PAS"/>
</dbReference>
<feature type="modified residue" description="4-aspartylphosphate" evidence="9">
    <location>
        <position position="785"/>
    </location>
</feature>
<protein>
    <recommendedName>
        <fullName evidence="2">histidine kinase</fullName>
        <ecNumber evidence="2">2.7.13.3</ecNumber>
    </recommendedName>
</protein>
<dbReference type="InterPro" id="IPR003594">
    <property type="entry name" value="HATPase_dom"/>
</dbReference>
<dbReference type="InterPro" id="IPR035965">
    <property type="entry name" value="PAS-like_dom_sf"/>
</dbReference>
<reference evidence="13" key="1">
    <citation type="submission" date="2008-12" db="EMBL/GenBank/DDBJ databases">
        <title>Complete sequence of Chloroflexus aggregans DSM 9485.</title>
        <authorList>
            <consortium name="US DOE Joint Genome Institute"/>
            <person name="Lucas S."/>
            <person name="Copeland A."/>
            <person name="Lapidus A."/>
            <person name="Glavina del Rio T."/>
            <person name="Dalin E."/>
            <person name="Tice H."/>
            <person name="Pitluck S."/>
            <person name="Foster B."/>
            <person name="Larimer F."/>
            <person name="Land M."/>
            <person name="Hauser L."/>
            <person name="Kyrpides N."/>
            <person name="Mikhailova N."/>
            <person name="Bryant D."/>
            <person name="Richardson P."/>
        </authorList>
    </citation>
    <scope>NUCLEOTIDE SEQUENCE</scope>
    <source>
        <strain evidence="13">DSM 9485</strain>
    </source>
</reference>
<dbReference type="PROSITE" id="PS50110">
    <property type="entry name" value="RESPONSE_REGULATORY"/>
    <property type="match status" value="1"/>
</dbReference>
<proteinExistence type="predicted"/>
<dbReference type="InterPro" id="IPR001789">
    <property type="entry name" value="Sig_transdc_resp-reg_receiver"/>
</dbReference>
<dbReference type="InterPro" id="IPR003018">
    <property type="entry name" value="GAF"/>
</dbReference>
<dbReference type="GO" id="GO:0005524">
    <property type="term" value="F:ATP binding"/>
    <property type="evidence" value="ECO:0007669"/>
    <property type="project" value="UniProtKB-KW"/>
</dbReference>
<dbReference type="InterPro" id="IPR036097">
    <property type="entry name" value="HisK_dim/P_sf"/>
</dbReference>
<dbReference type="eggNOG" id="COG3852">
    <property type="taxonomic scope" value="Bacteria"/>
</dbReference>
<dbReference type="SMART" id="SM00065">
    <property type="entry name" value="GAF"/>
    <property type="match status" value="2"/>
</dbReference>
<keyword evidence="8" id="KW-0902">Two-component regulatory system</keyword>
<dbReference type="EMBL" id="CP001337">
    <property type="protein sequence ID" value="ACL26103.1"/>
    <property type="molecule type" value="Genomic_DNA"/>
</dbReference>
<dbReference type="NCBIfam" id="TIGR00229">
    <property type="entry name" value="sensory_box"/>
    <property type="match status" value="1"/>
</dbReference>
<dbReference type="Gene3D" id="1.10.287.130">
    <property type="match status" value="1"/>
</dbReference>
<evidence type="ECO:0000259" key="11">
    <source>
        <dbReference type="PROSITE" id="PS50110"/>
    </source>
</evidence>
<dbReference type="Pfam" id="PF08448">
    <property type="entry name" value="PAS_4"/>
    <property type="match status" value="1"/>
</dbReference>
<dbReference type="SUPFAM" id="SSF55785">
    <property type="entry name" value="PYP-like sensor domain (PAS domain)"/>
    <property type="match status" value="1"/>
</dbReference>
<evidence type="ECO:0000259" key="12">
    <source>
        <dbReference type="PROSITE" id="PS50112"/>
    </source>
</evidence>
<dbReference type="PROSITE" id="PS50109">
    <property type="entry name" value="HIS_KIN"/>
    <property type="match status" value="1"/>
</dbReference>
<dbReference type="HOGENOM" id="CLU_016566_0_0_0"/>
<feature type="domain" description="PAS" evidence="12">
    <location>
        <begin position="346"/>
        <end position="417"/>
    </location>
</feature>
<dbReference type="SUPFAM" id="SSF47384">
    <property type="entry name" value="Homodimeric domain of signal transducing histidine kinase"/>
    <property type="match status" value="1"/>
</dbReference>
<dbReference type="RefSeq" id="WP_015941950.1">
    <property type="nucleotide sequence ID" value="NC_011831.1"/>
</dbReference>
<evidence type="ECO:0000256" key="6">
    <source>
        <dbReference type="ARBA" id="ARBA00022777"/>
    </source>
</evidence>
<keyword evidence="7" id="KW-0067">ATP-binding</keyword>
<dbReference type="Pfam" id="PF00072">
    <property type="entry name" value="Response_reg"/>
    <property type="match status" value="1"/>
</dbReference>
<evidence type="ECO:0000256" key="1">
    <source>
        <dbReference type="ARBA" id="ARBA00000085"/>
    </source>
</evidence>
<dbReference type="InterPro" id="IPR011006">
    <property type="entry name" value="CheY-like_superfamily"/>
</dbReference>
<dbReference type="SUPFAM" id="SSF55874">
    <property type="entry name" value="ATPase domain of HSP90 chaperone/DNA topoisomerase II/histidine kinase"/>
    <property type="match status" value="1"/>
</dbReference>
<feature type="domain" description="Histidine kinase" evidence="10">
    <location>
        <begin position="491"/>
        <end position="716"/>
    </location>
</feature>
<keyword evidence="4" id="KW-0808">Transferase</keyword>
<evidence type="ECO:0000313" key="14">
    <source>
        <dbReference type="Proteomes" id="UP000002508"/>
    </source>
</evidence>
<sequence>MQEQWNATQARLLADVGVFLVSLGRSEAFQQIARRLVPLLGDWCIIIIRDEHHQPRRVAVACADPSKQALAARLIQEAVLQETYSPPVQVLTTGQPLLLLDLPDDYSENPNFSPAYRELVRQIKPRQVLSLPIWVRDRVVGVLVLLITAPSQRHFAQDDLILAAEIAKRLALAVENLLLYRSMQRRLDQLLLVQRVAGLVNSVLQTEKLCRLVVQQLHDTFGYHLISIYLLQDGVLRQQAVVGYDQVLPVIQLHEGVAGRVMRTGQAEFVRDTTGDPDFIEVYPGTTQCIVVPLRHGEAKPVGVIIVESLGNPTLDDEDFLLLSLLADQISIALLNTMLFARIIESFERFRSLIELAGNAIICLSPQLRITEFNRMAEQLFGYMRSAMIGADFSTTLLSEAERPLFLALVREVEQRGSSRSFETILCKADRKHYLTWTVTCRRHLSGELAELLLVCQDLTEQREMTAELLQYERRLQNLERLESLAIMAGGIAHDFNNLLTVIEGNANFLKNAITATHPVDQYLQNLLTATQQAGGLVEQLLRFAVADPLKLQQIDLNRLIEKAIPILQTTLKHPAVIRLDLDPALPPIRADPTQIRQVLLNLFMNAVDVLPEQNGCICIQTALRAIDANEFVGFISPHRLTSGKYVTMSVHDNGHGIDPKMQQQIFEPFFTTKVHGHGLGLPSVLNIVRQHGGAIEVKSRPGEGSTFTVWFPPLQPSTEQGALPGTVIGSESPCVLVVDDNKDVRSLIERLLRQAGYRVKAMANGSEALHLVTQGQAIACALVDITLADISGYDVCRRIAELNPCIPLALISGYPVEAASIGEVSVAATLQKPFRAQELLSVVQRLIEIRAELLRKQRC</sequence>
<gene>
    <name evidence="13" type="ordered locus">Cagg_3245</name>
</gene>
<dbReference type="SUPFAM" id="SSF52172">
    <property type="entry name" value="CheY-like"/>
    <property type="match status" value="1"/>
</dbReference>
<dbReference type="PRINTS" id="PR00344">
    <property type="entry name" value="BCTRLSENSOR"/>
</dbReference>
<dbReference type="PANTHER" id="PTHR43065:SF46">
    <property type="entry name" value="C4-DICARBOXYLATE TRANSPORT SENSOR PROTEIN DCTB"/>
    <property type="match status" value="1"/>
</dbReference>
<dbReference type="KEGG" id="cag:Cagg_3245"/>
<keyword evidence="3 9" id="KW-0597">Phosphoprotein</keyword>
<dbReference type="Pfam" id="PF01590">
    <property type="entry name" value="GAF"/>
    <property type="match status" value="2"/>
</dbReference>
<dbReference type="Gene3D" id="3.30.565.10">
    <property type="entry name" value="Histidine kinase-like ATPase, C-terminal domain"/>
    <property type="match status" value="1"/>
</dbReference>
<evidence type="ECO:0000256" key="7">
    <source>
        <dbReference type="ARBA" id="ARBA00022840"/>
    </source>
</evidence>
<dbReference type="OrthoDB" id="9784397at2"/>
<dbReference type="InterPro" id="IPR013656">
    <property type="entry name" value="PAS_4"/>
</dbReference>
<dbReference type="SUPFAM" id="SSF55781">
    <property type="entry name" value="GAF domain-like"/>
    <property type="match status" value="2"/>
</dbReference>
<evidence type="ECO:0000313" key="13">
    <source>
        <dbReference type="EMBL" id="ACL26103.1"/>
    </source>
</evidence>
<keyword evidence="14" id="KW-1185">Reference proteome</keyword>
<evidence type="ECO:0000256" key="8">
    <source>
        <dbReference type="ARBA" id="ARBA00023012"/>
    </source>
</evidence>
<organism evidence="13 14">
    <name type="scientific">Chloroflexus aggregans (strain MD-66 / DSM 9485)</name>
    <dbReference type="NCBI Taxonomy" id="326427"/>
    <lineage>
        <taxon>Bacteria</taxon>
        <taxon>Bacillati</taxon>
        <taxon>Chloroflexota</taxon>
        <taxon>Chloroflexia</taxon>
        <taxon>Chloroflexales</taxon>
        <taxon>Chloroflexineae</taxon>
        <taxon>Chloroflexaceae</taxon>
        <taxon>Chloroflexus</taxon>
    </lineage>
</organism>
<dbReference type="Gene3D" id="3.30.450.20">
    <property type="entry name" value="PAS domain"/>
    <property type="match status" value="1"/>
</dbReference>
<dbReference type="InterPro" id="IPR029016">
    <property type="entry name" value="GAF-like_dom_sf"/>
</dbReference>
<dbReference type="STRING" id="326427.Cagg_3245"/>
<name>B8G849_CHLAD</name>
<dbReference type="SMART" id="SM00388">
    <property type="entry name" value="HisKA"/>
    <property type="match status" value="1"/>
</dbReference>
<dbReference type="eggNOG" id="COG3437">
    <property type="taxonomic scope" value="Bacteria"/>
</dbReference>
<dbReference type="AlphaFoldDB" id="B8G849"/>
<evidence type="ECO:0000256" key="2">
    <source>
        <dbReference type="ARBA" id="ARBA00012438"/>
    </source>
</evidence>
<dbReference type="InterPro" id="IPR005467">
    <property type="entry name" value="His_kinase_dom"/>
</dbReference>
<dbReference type="Pfam" id="PF00512">
    <property type="entry name" value="HisKA"/>
    <property type="match status" value="1"/>
</dbReference>
<evidence type="ECO:0000256" key="9">
    <source>
        <dbReference type="PROSITE-ProRule" id="PRU00169"/>
    </source>
</evidence>
<evidence type="ECO:0000256" key="5">
    <source>
        <dbReference type="ARBA" id="ARBA00022741"/>
    </source>
</evidence>
<dbReference type="SMART" id="SM00448">
    <property type="entry name" value="REC"/>
    <property type="match status" value="1"/>
</dbReference>
<dbReference type="Proteomes" id="UP000002508">
    <property type="component" value="Chromosome"/>
</dbReference>
<dbReference type="InterPro" id="IPR004358">
    <property type="entry name" value="Sig_transdc_His_kin-like_C"/>
</dbReference>
<dbReference type="EC" id="2.7.13.3" evidence="2"/>
<dbReference type="Gene3D" id="3.30.450.40">
    <property type="match status" value="2"/>
</dbReference>
<dbReference type="CDD" id="cd00130">
    <property type="entry name" value="PAS"/>
    <property type="match status" value="1"/>
</dbReference>
<dbReference type="SMART" id="SM00387">
    <property type="entry name" value="HATPase_c"/>
    <property type="match status" value="1"/>
</dbReference>
<evidence type="ECO:0000256" key="3">
    <source>
        <dbReference type="ARBA" id="ARBA00022553"/>
    </source>
</evidence>
<keyword evidence="5" id="KW-0547">Nucleotide-binding</keyword>
<dbReference type="GO" id="GO:0000155">
    <property type="term" value="F:phosphorelay sensor kinase activity"/>
    <property type="evidence" value="ECO:0007669"/>
    <property type="project" value="InterPro"/>
</dbReference>
<evidence type="ECO:0000259" key="10">
    <source>
        <dbReference type="PROSITE" id="PS50109"/>
    </source>
</evidence>
<dbReference type="eggNOG" id="COG2203">
    <property type="taxonomic scope" value="Bacteria"/>
</dbReference>
<dbReference type="SMART" id="SM00091">
    <property type="entry name" value="PAS"/>
    <property type="match status" value="1"/>
</dbReference>
<accession>B8G849</accession>
<comment type="catalytic activity">
    <reaction evidence="1">
        <text>ATP + protein L-histidine = ADP + protein N-phospho-L-histidine.</text>
        <dbReference type="EC" id="2.7.13.3"/>
    </reaction>
</comment>